<dbReference type="AlphaFoldDB" id="A0A7I7U8J1"/>
<name>A0A7I7U8J1_MYCPF</name>
<sequence>MRIDLGTQLLFLDDGLLLVLARLASLLCRLVLELAVVHDLAHRRLGIRGYFDKVEIGIRGDAECIFDAHDAYLFTARSDQADFRYADTLVDAGLSADGASLDSSCCPQEPLDPPALFLKEQISPAQRRAQADQDRHRRCL</sequence>
<proteinExistence type="predicted"/>
<organism evidence="1 2">
    <name type="scientific">Mycolicibacterium parafortuitum</name>
    <name type="common">Mycobacterium parafortuitum</name>
    <dbReference type="NCBI Taxonomy" id="39692"/>
    <lineage>
        <taxon>Bacteria</taxon>
        <taxon>Bacillati</taxon>
        <taxon>Actinomycetota</taxon>
        <taxon>Actinomycetes</taxon>
        <taxon>Mycobacteriales</taxon>
        <taxon>Mycobacteriaceae</taxon>
        <taxon>Mycolicibacterium</taxon>
    </lineage>
</organism>
<evidence type="ECO:0000313" key="2">
    <source>
        <dbReference type="Proteomes" id="UP000466554"/>
    </source>
</evidence>
<reference evidence="1 2" key="1">
    <citation type="journal article" date="2019" name="Emerg. Microbes Infect.">
        <title>Comprehensive subspecies identification of 175 nontuberculous mycobacteria species based on 7547 genomic profiles.</title>
        <authorList>
            <person name="Matsumoto Y."/>
            <person name="Kinjo T."/>
            <person name="Motooka D."/>
            <person name="Nabeya D."/>
            <person name="Jung N."/>
            <person name="Uechi K."/>
            <person name="Horii T."/>
            <person name="Iida T."/>
            <person name="Fujita J."/>
            <person name="Nakamura S."/>
        </authorList>
    </citation>
    <scope>NUCLEOTIDE SEQUENCE [LARGE SCALE GENOMIC DNA]</scope>
    <source>
        <strain evidence="1 2">JCM 6367</strain>
    </source>
</reference>
<dbReference type="Proteomes" id="UP000466554">
    <property type="component" value="Chromosome"/>
</dbReference>
<accession>A0A7I7U8J1</accession>
<protein>
    <submittedName>
        <fullName evidence="1">Uncharacterized protein</fullName>
    </submittedName>
</protein>
<evidence type="ECO:0000313" key="1">
    <source>
        <dbReference type="EMBL" id="BBY76939.1"/>
    </source>
</evidence>
<gene>
    <name evidence="1" type="ORF">MPRF_38380</name>
</gene>
<dbReference type="EMBL" id="AP022598">
    <property type="protein sequence ID" value="BBY76939.1"/>
    <property type="molecule type" value="Genomic_DNA"/>
</dbReference>